<feature type="compositionally biased region" description="Polar residues" evidence="1">
    <location>
        <begin position="137"/>
        <end position="149"/>
    </location>
</feature>
<keyword evidence="2" id="KW-0347">Helicase</keyword>
<organism evidence="2 3">
    <name type="scientific">Tilletia horrida</name>
    <dbReference type="NCBI Taxonomy" id="155126"/>
    <lineage>
        <taxon>Eukaryota</taxon>
        <taxon>Fungi</taxon>
        <taxon>Dikarya</taxon>
        <taxon>Basidiomycota</taxon>
        <taxon>Ustilaginomycotina</taxon>
        <taxon>Exobasidiomycetes</taxon>
        <taxon>Tilletiales</taxon>
        <taxon>Tilletiaceae</taxon>
        <taxon>Tilletia</taxon>
    </lineage>
</organism>
<keyword evidence="2" id="KW-0547">Nucleotide-binding</keyword>
<keyword evidence="3" id="KW-1185">Reference proteome</keyword>
<dbReference type="GO" id="GO:0016787">
    <property type="term" value="F:hydrolase activity"/>
    <property type="evidence" value="ECO:0007669"/>
    <property type="project" value="UniProtKB-KW"/>
</dbReference>
<evidence type="ECO:0000313" key="3">
    <source>
        <dbReference type="Proteomes" id="UP001176517"/>
    </source>
</evidence>
<proteinExistence type="predicted"/>
<sequence length="554" mass="60333">MAGTSAFGPGIDPPNVIWTATINVPHSMMSQEQLAGRAGRGGQLAFCYTFLPDTSVISTTPTIHPTSDAEALHSYLSTDVCMRAVTSSWLDGRAATCLELGAQPCGVCQGQLKKKPVDHNKVVIRPDKGEQAVDQGSGRNHNVTSNAVAGSSKHPMGTQEEIMASSARFAHLSDKYKRKGVPDSPESSTKKVRVSEPHQSTSRLTLPAQQSWPMSDSDEDEDHRTSNQGPASSPIEQFSQPSSSRLMLPARVGTAWQHYQQMLHRKINTGASLKKLPARKTTPRKKPEPVFDEAAVRKYFDDRLSDPFGHSKPVKPGLKPVALPVLSAASPLRQIAGSRTTPASSSASEDEIEQATQAASIASHDASGVSASSLGTLTVTHAHQNKAELLQSWTRYRAAVLSGLTLTEDACPICDALELPAGHSSSHCPQAGLDFQSQVDFRKSIHNQWGYGQACFFCNLPQDICGRRNDEKTCDLSKYKDTVKIIIMFLTLNRSQLEQAVEYARLINPSYNPGPPHGPSEMGDWRQLEYFLGRPTYMIFQAVAMVLIRFAGQI</sequence>
<dbReference type="Proteomes" id="UP001176517">
    <property type="component" value="Unassembled WGS sequence"/>
</dbReference>
<feature type="region of interest" description="Disordered" evidence="1">
    <location>
        <begin position="334"/>
        <end position="363"/>
    </location>
</feature>
<protein>
    <submittedName>
        <fullName evidence="2">ATP-dependent DNA helicase RecQ</fullName>
        <ecNumber evidence="2">3.6.4.12</ecNumber>
    </submittedName>
</protein>
<feature type="region of interest" description="Disordered" evidence="1">
    <location>
        <begin position="175"/>
        <end position="243"/>
    </location>
</feature>
<feature type="region of interest" description="Disordered" evidence="1">
    <location>
        <begin position="126"/>
        <end position="157"/>
    </location>
</feature>
<dbReference type="Gene3D" id="3.40.50.300">
    <property type="entry name" value="P-loop containing nucleotide triphosphate hydrolases"/>
    <property type="match status" value="1"/>
</dbReference>
<dbReference type="InterPro" id="IPR027417">
    <property type="entry name" value="P-loop_NTPase"/>
</dbReference>
<evidence type="ECO:0000313" key="2">
    <source>
        <dbReference type="EMBL" id="KAK0542238.1"/>
    </source>
</evidence>
<reference evidence="2" key="1">
    <citation type="journal article" date="2023" name="PhytoFront">
        <title>Draft Genome Resources of Seven Strains of Tilletia horrida, Causal Agent of Kernel Smut of Rice.</title>
        <authorList>
            <person name="Khanal S."/>
            <person name="Antony Babu S."/>
            <person name="Zhou X.G."/>
        </authorList>
    </citation>
    <scope>NUCLEOTIDE SEQUENCE</scope>
    <source>
        <strain evidence="2">TX6</strain>
    </source>
</reference>
<feature type="compositionally biased region" description="Polar residues" evidence="1">
    <location>
        <begin position="197"/>
        <end position="214"/>
    </location>
</feature>
<feature type="compositionally biased region" description="Polar residues" evidence="1">
    <location>
        <begin position="226"/>
        <end position="243"/>
    </location>
</feature>
<feature type="compositionally biased region" description="Polar residues" evidence="1">
    <location>
        <begin position="337"/>
        <end position="347"/>
    </location>
</feature>
<dbReference type="AlphaFoldDB" id="A0AAN6JNP0"/>
<dbReference type="SUPFAM" id="SSF52540">
    <property type="entry name" value="P-loop containing nucleoside triphosphate hydrolases"/>
    <property type="match status" value="1"/>
</dbReference>
<name>A0AAN6JNP0_9BASI</name>
<dbReference type="GO" id="GO:0003678">
    <property type="term" value="F:DNA helicase activity"/>
    <property type="evidence" value="ECO:0007669"/>
    <property type="project" value="UniProtKB-EC"/>
</dbReference>
<accession>A0AAN6JNP0</accession>
<dbReference type="EC" id="3.6.4.12" evidence="2"/>
<keyword evidence="2" id="KW-0067">ATP-binding</keyword>
<keyword evidence="2" id="KW-0378">Hydrolase</keyword>
<evidence type="ECO:0000256" key="1">
    <source>
        <dbReference type="SAM" id="MobiDB-lite"/>
    </source>
</evidence>
<dbReference type="EMBL" id="JAPDMZ010000582">
    <property type="protein sequence ID" value="KAK0542238.1"/>
    <property type="molecule type" value="Genomic_DNA"/>
</dbReference>
<gene>
    <name evidence="2" type="primary">recQ2</name>
    <name evidence="2" type="ORF">OC846_006797</name>
</gene>
<comment type="caution">
    <text evidence="2">The sequence shown here is derived from an EMBL/GenBank/DDBJ whole genome shotgun (WGS) entry which is preliminary data.</text>
</comment>